<dbReference type="Pfam" id="PF04892">
    <property type="entry name" value="VanZ"/>
    <property type="match status" value="1"/>
</dbReference>
<feature type="transmembrane region" description="Helical" evidence="1">
    <location>
        <begin position="82"/>
        <end position="99"/>
    </location>
</feature>
<protein>
    <recommendedName>
        <fullName evidence="2">VanZ-like domain-containing protein</fullName>
    </recommendedName>
</protein>
<evidence type="ECO:0000313" key="3">
    <source>
        <dbReference type="EMBL" id="KMS81328.1"/>
    </source>
</evidence>
<keyword evidence="1" id="KW-0812">Transmembrane</keyword>
<comment type="caution">
    <text evidence="3">The sequence shown here is derived from an EMBL/GenBank/DDBJ whole genome shotgun (WGS) entry which is preliminary data.</text>
</comment>
<evidence type="ECO:0000313" key="4">
    <source>
        <dbReference type="Proteomes" id="UP000037274"/>
    </source>
</evidence>
<feature type="transmembrane region" description="Helical" evidence="1">
    <location>
        <begin position="12"/>
        <end position="31"/>
    </location>
</feature>
<feature type="transmembrane region" description="Helical" evidence="1">
    <location>
        <begin position="136"/>
        <end position="156"/>
    </location>
</feature>
<proteinExistence type="predicted"/>
<evidence type="ECO:0000256" key="1">
    <source>
        <dbReference type="SAM" id="Phobius"/>
    </source>
</evidence>
<feature type="transmembrane region" description="Helical" evidence="1">
    <location>
        <begin position="38"/>
        <end position="62"/>
    </location>
</feature>
<gene>
    <name evidence="3" type="ORF">ACH49_03930</name>
</gene>
<dbReference type="RefSeq" id="WP_048571973.1">
    <property type="nucleotide sequence ID" value="NZ_LFEH01000008.1"/>
</dbReference>
<dbReference type="InterPro" id="IPR006976">
    <property type="entry name" value="VanZ-like"/>
</dbReference>
<name>A0ABR5I4H0_STRLW</name>
<feature type="transmembrane region" description="Helical" evidence="1">
    <location>
        <begin position="106"/>
        <end position="124"/>
    </location>
</feature>
<accession>A0ABR5I4H0</accession>
<sequence>MFTAIFQNHYGYLAACVLAALTFGGVAWLLSHRLGNPFGVWWGGLAATLTGVLGLTFMGSGTASRQCVVNHDLVEPFHATQGLWNLVMTVPLGLFALLAVRRFLPVLVGVVALPLAIELTQATVDGLGRVCDSADAEMNILGGLVGLAIAAAMLARRDALNWRTDAKVSLVVSVVIAILGAGLARPMVALTHVDGTGLATAGSEQRRAVEAVIEEAFGDRYQLGDVYEQPCVGAPCSSVVFNLLSRDKSHPEAFSSGSLSWPDKEHLNVLLVDSTRPSVMGYPVPGSEKPSTEREAYKIAERYMRDHYPWAEGEFTHKTYQVGEDAELGWMTSYRWVHNDVLMPRMLDIQVSRAGQISQLDVTLGPTELDLPTAKFGAKQAEAAVLNGLVAQNRANQGDDVDSAQLKELYQIEAFTLKAAKRDGAWRSEWLVNVAMREEGHEADSEPATGADMWRVDAANGQVYDGTNAAVKSG</sequence>
<dbReference type="Proteomes" id="UP000037274">
    <property type="component" value="Unassembled WGS sequence"/>
</dbReference>
<organism evidence="3 4">
    <name type="scientific">Streptomyces leeuwenhoekii</name>
    <dbReference type="NCBI Taxonomy" id="1437453"/>
    <lineage>
        <taxon>Bacteria</taxon>
        <taxon>Bacillati</taxon>
        <taxon>Actinomycetota</taxon>
        <taxon>Actinomycetes</taxon>
        <taxon>Kitasatosporales</taxon>
        <taxon>Streptomycetaceae</taxon>
        <taxon>Streptomyces</taxon>
    </lineage>
</organism>
<reference evidence="3 4" key="1">
    <citation type="submission" date="2015-06" db="EMBL/GenBank/DDBJ databases">
        <title>Draft genome sequence of Streptomyces leeuwenhoekii C58, which produces the novel lasso peptide, chaxapeptin.</title>
        <authorList>
            <person name="Yi Y."/>
            <person name="Hai D."/>
            <person name="Jaspars M."/>
            <person name="Sheng H."/>
            <person name="Rateb M.E."/>
            <person name="Bull A."/>
            <person name="Goodfellow M."/>
            <person name="Asenjo J.A."/>
            <person name="Ebel R."/>
        </authorList>
    </citation>
    <scope>NUCLEOTIDE SEQUENCE [LARGE SCALE GENOMIC DNA]</scope>
    <source>
        <strain evidence="3 4">C58</strain>
    </source>
</reference>
<feature type="transmembrane region" description="Helical" evidence="1">
    <location>
        <begin position="168"/>
        <end position="188"/>
    </location>
</feature>
<evidence type="ECO:0000259" key="2">
    <source>
        <dbReference type="Pfam" id="PF04892"/>
    </source>
</evidence>
<keyword evidence="1" id="KW-1133">Transmembrane helix</keyword>
<keyword evidence="4" id="KW-1185">Reference proteome</keyword>
<dbReference type="EMBL" id="LFEH01000008">
    <property type="protein sequence ID" value="KMS81328.1"/>
    <property type="molecule type" value="Genomic_DNA"/>
</dbReference>
<feature type="domain" description="VanZ-like" evidence="2">
    <location>
        <begin position="75"/>
        <end position="151"/>
    </location>
</feature>
<keyword evidence="1" id="KW-0472">Membrane</keyword>